<keyword evidence="12" id="KW-1185">Reference proteome</keyword>
<evidence type="ECO:0000256" key="8">
    <source>
        <dbReference type="ARBA" id="ARBA00023136"/>
    </source>
</evidence>
<dbReference type="InterPro" id="IPR038770">
    <property type="entry name" value="Na+/solute_symporter_sf"/>
</dbReference>
<keyword evidence="5 9" id="KW-0812">Transmembrane</keyword>
<evidence type="ECO:0000256" key="1">
    <source>
        <dbReference type="ARBA" id="ARBA00004651"/>
    </source>
</evidence>
<dbReference type="PANTHER" id="PTHR32507">
    <property type="entry name" value="NA(+)/H(+) ANTIPORTER 1"/>
    <property type="match status" value="1"/>
</dbReference>
<protein>
    <submittedName>
        <fullName evidence="11">Potassium/proton antiporter</fullName>
    </submittedName>
</protein>
<feature type="transmembrane region" description="Helical" evidence="9">
    <location>
        <begin position="224"/>
        <end position="255"/>
    </location>
</feature>
<organism evidence="11 12">
    <name type="scientific">Pseudaquabacterium terrae</name>
    <dbReference type="NCBI Taxonomy" id="2732868"/>
    <lineage>
        <taxon>Bacteria</taxon>
        <taxon>Pseudomonadati</taxon>
        <taxon>Pseudomonadota</taxon>
        <taxon>Betaproteobacteria</taxon>
        <taxon>Burkholderiales</taxon>
        <taxon>Sphaerotilaceae</taxon>
        <taxon>Pseudaquabacterium</taxon>
    </lineage>
</organism>
<evidence type="ECO:0000313" key="11">
    <source>
        <dbReference type="EMBL" id="NRF68128.1"/>
    </source>
</evidence>
<evidence type="ECO:0000256" key="2">
    <source>
        <dbReference type="ARBA" id="ARBA00022448"/>
    </source>
</evidence>
<feature type="transmembrane region" description="Helical" evidence="9">
    <location>
        <begin position="58"/>
        <end position="76"/>
    </location>
</feature>
<accession>A0ABX2EHP2</accession>
<evidence type="ECO:0000256" key="5">
    <source>
        <dbReference type="ARBA" id="ARBA00022692"/>
    </source>
</evidence>
<feature type="transmembrane region" description="Helical" evidence="9">
    <location>
        <begin position="33"/>
        <end position="52"/>
    </location>
</feature>
<dbReference type="Gene3D" id="1.20.1530.20">
    <property type="match status" value="1"/>
</dbReference>
<comment type="subcellular location">
    <subcellularLocation>
        <location evidence="1">Cell membrane</location>
        <topology evidence="1">Multi-pass membrane protein</topology>
    </subcellularLocation>
</comment>
<evidence type="ECO:0000259" key="10">
    <source>
        <dbReference type="Pfam" id="PF00999"/>
    </source>
</evidence>
<feature type="domain" description="Cation/H+ exchanger transmembrane" evidence="10">
    <location>
        <begin position="19"/>
        <end position="388"/>
    </location>
</feature>
<sequence length="400" mass="40959">MTTLYLLMLIGGCLVALGLVAGLYSSRLGFSHLLVFLCVGMLAGVDGPLGLPFDDYKLAFGVGNLALALILLDGGLRTPAKTLRAGLLPASLLATVGVALTSAIAGAAAMWALDLDWRHGLLLGAVIASTDAAAVFAQLGGDRAALPHRLSATIEVESGLNDPMAVFLVLSLIALIKAPDSGGADLLALFAHHAGWGAAIGLGAGLLLAWGLHRLPLDEHRQGLTALLLAAAGLVVFALAGLVDASAFVAVYLFGLVLAQRARRTVRAALPALDGYTWLAQAGLFLLLGLLVTPHDLLRLAGPALAVAAALMLVARPLAVVLCLAPLRFPWREQLMVAAVGLRGAVPIVLAVYPVMAGIEGAYRFFDVAFVVVLSSLLLQGPALGALARALGLNGSSKGG</sequence>
<dbReference type="EMBL" id="JABRWJ010000004">
    <property type="protein sequence ID" value="NRF68128.1"/>
    <property type="molecule type" value="Genomic_DNA"/>
</dbReference>
<feature type="transmembrane region" description="Helical" evidence="9">
    <location>
        <begin position="305"/>
        <end position="329"/>
    </location>
</feature>
<feature type="transmembrane region" description="Helical" evidence="9">
    <location>
        <begin position="190"/>
        <end position="212"/>
    </location>
</feature>
<dbReference type="InterPro" id="IPR006153">
    <property type="entry name" value="Cation/H_exchanger_TM"/>
</dbReference>
<keyword evidence="3" id="KW-0050">Antiport</keyword>
<feature type="transmembrane region" description="Helical" evidence="9">
    <location>
        <begin position="335"/>
        <end position="356"/>
    </location>
</feature>
<evidence type="ECO:0000256" key="6">
    <source>
        <dbReference type="ARBA" id="ARBA00022989"/>
    </source>
</evidence>
<proteinExistence type="predicted"/>
<evidence type="ECO:0000256" key="9">
    <source>
        <dbReference type="SAM" id="Phobius"/>
    </source>
</evidence>
<evidence type="ECO:0000256" key="7">
    <source>
        <dbReference type="ARBA" id="ARBA00023065"/>
    </source>
</evidence>
<evidence type="ECO:0000256" key="4">
    <source>
        <dbReference type="ARBA" id="ARBA00022475"/>
    </source>
</evidence>
<dbReference type="RefSeq" id="WP_173123494.1">
    <property type="nucleotide sequence ID" value="NZ_JABRWJ010000004.1"/>
</dbReference>
<evidence type="ECO:0000313" key="12">
    <source>
        <dbReference type="Proteomes" id="UP000737171"/>
    </source>
</evidence>
<feature type="transmembrane region" description="Helical" evidence="9">
    <location>
        <begin position="160"/>
        <end position="178"/>
    </location>
</feature>
<dbReference type="NCBIfam" id="NF003715">
    <property type="entry name" value="PRK05326.1-2"/>
    <property type="match status" value="1"/>
</dbReference>
<gene>
    <name evidence="11" type="ORF">HLB44_14135</name>
</gene>
<keyword evidence="7" id="KW-0406">Ion transport</keyword>
<feature type="transmembrane region" description="Helical" evidence="9">
    <location>
        <begin position="88"/>
        <end position="113"/>
    </location>
</feature>
<keyword evidence="8 9" id="KW-0472">Membrane</keyword>
<dbReference type="NCBIfam" id="NF003716">
    <property type="entry name" value="PRK05326.1-3"/>
    <property type="match status" value="1"/>
</dbReference>
<feature type="transmembrane region" description="Helical" evidence="9">
    <location>
        <begin position="368"/>
        <end position="391"/>
    </location>
</feature>
<dbReference type="Pfam" id="PF00999">
    <property type="entry name" value="Na_H_Exchanger"/>
    <property type="match status" value="1"/>
</dbReference>
<keyword evidence="2" id="KW-0813">Transport</keyword>
<dbReference type="Proteomes" id="UP000737171">
    <property type="component" value="Unassembled WGS sequence"/>
</dbReference>
<feature type="transmembrane region" description="Helical" evidence="9">
    <location>
        <begin position="275"/>
        <end position="293"/>
    </location>
</feature>
<comment type="caution">
    <text evidence="11">The sequence shown here is derived from an EMBL/GenBank/DDBJ whole genome shotgun (WGS) entry which is preliminary data.</text>
</comment>
<feature type="transmembrane region" description="Helical" evidence="9">
    <location>
        <begin position="6"/>
        <end position="26"/>
    </location>
</feature>
<name>A0ABX2EHP2_9BURK</name>
<keyword evidence="4" id="KW-1003">Cell membrane</keyword>
<reference evidence="11 12" key="1">
    <citation type="submission" date="2020-05" db="EMBL/GenBank/DDBJ databases">
        <title>Aquincola sp. isolate from soil.</title>
        <authorList>
            <person name="Han J."/>
            <person name="Kim D.-U."/>
        </authorList>
    </citation>
    <scope>NUCLEOTIDE SEQUENCE [LARGE SCALE GENOMIC DNA]</scope>
    <source>
        <strain evidence="11 12">S2</strain>
    </source>
</reference>
<evidence type="ECO:0000256" key="3">
    <source>
        <dbReference type="ARBA" id="ARBA00022449"/>
    </source>
</evidence>
<feature type="transmembrane region" description="Helical" evidence="9">
    <location>
        <begin position="119"/>
        <end position="139"/>
    </location>
</feature>
<dbReference type="PANTHER" id="PTHR32507:SF7">
    <property type="entry name" value="K(+)_H(+) ANTIPORTER NHAP2"/>
    <property type="match status" value="1"/>
</dbReference>
<keyword evidence="6 9" id="KW-1133">Transmembrane helix</keyword>